<dbReference type="Proteomes" id="UP000469871">
    <property type="component" value="Unassembled WGS sequence"/>
</dbReference>
<sequence length="394" mass="46555">MAQRNLDYRLLKDRRNEYGVSQNKLATACGLSRPYLNQIENGGVTASIKTMRKIFDQLESFNPDLPLTLLFDYVRIRFPTTDARKIIQEILHLKFEYMLHEDYAFYSYQEQYVMGDIVVMLSHEEDKGVLLELKGRGCRQFETFLLAQKRSWYDFFEDCLKAGGVMKRLDLAINDRVGLLDIPELTKKCQKEECISLFRTFKSYRSGELLKADEKDGMGNTLYIGSLKSEVYFCLYEKDYEQYIKLGIPLDQTETKNRFEIRLKNDRAFHAIQDLLKGRSIESTTFSIINRYLRFADKVEGKRRTNWPLNEQWGRFIGRNRKEIQLTSEPKPYTIERTLNWLGRQVAPTWKMAKELDRLNRTTYIQDMVQNARLSDRHKKILEQQSMAIENLII</sequence>
<gene>
    <name evidence="3" type="ORF">B1P95_03515</name>
    <name evidence="2" type="ORF">GBM73_10455</name>
</gene>
<dbReference type="SUPFAM" id="SSF47413">
    <property type="entry name" value="lambda repressor-like DNA-binding domains"/>
    <property type="match status" value="1"/>
</dbReference>
<dbReference type="CDD" id="cd00093">
    <property type="entry name" value="HTH_XRE"/>
    <property type="match status" value="1"/>
</dbReference>
<dbReference type="Gene3D" id="1.10.260.40">
    <property type="entry name" value="lambda repressor-like DNA-binding domains"/>
    <property type="match status" value="1"/>
</dbReference>
<dbReference type="Pfam" id="PF01381">
    <property type="entry name" value="HTH_3"/>
    <property type="match status" value="1"/>
</dbReference>
<dbReference type="GO" id="GO:0003677">
    <property type="term" value="F:DNA binding"/>
    <property type="evidence" value="ECO:0007669"/>
    <property type="project" value="InterPro"/>
</dbReference>
<dbReference type="InterPro" id="IPR003491">
    <property type="entry name" value="REP-like_C"/>
</dbReference>
<proteinExistence type="predicted"/>
<protein>
    <submittedName>
        <fullName evidence="3">Cro/Cl family transcriptional regulator</fullName>
    </submittedName>
    <submittedName>
        <fullName evidence="2">XRE family transcriptional regulator</fullName>
    </submittedName>
</protein>
<dbReference type="AlphaFoldDB" id="A0A133CS65"/>
<dbReference type="Pfam" id="PF18106">
    <property type="entry name" value="Rol_Rep_N"/>
    <property type="match status" value="1"/>
</dbReference>
<comment type="caution">
    <text evidence="2">The sequence shown here is derived from an EMBL/GenBank/DDBJ whole genome shotgun (WGS) entry which is preliminary data.</text>
</comment>
<dbReference type="PROSITE" id="PS50943">
    <property type="entry name" value="HTH_CROC1"/>
    <property type="match status" value="1"/>
</dbReference>
<feature type="domain" description="HTH cro/C1-type" evidence="1">
    <location>
        <begin position="11"/>
        <end position="67"/>
    </location>
</feature>
<dbReference type="InterPro" id="IPR048093">
    <property type="entry name" value="MobT"/>
</dbReference>
<dbReference type="SMART" id="SM00530">
    <property type="entry name" value="HTH_XRE"/>
    <property type="match status" value="1"/>
</dbReference>
<accession>A0A133CS65</accession>
<dbReference type="GeneID" id="66455603"/>
<name>A0A133CS65_ENTFC</name>
<evidence type="ECO:0000313" key="3">
    <source>
        <dbReference type="EMBL" id="OOL83445.1"/>
    </source>
</evidence>
<dbReference type="Proteomes" id="UP000191171">
    <property type="component" value="Unassembled WGS sequence"/>
</dbReference>
<evidence type="ECO:0000313" key="4">
    <source>
        <dbReference type="Proteomes" id="UP000191171"/>
    </source>
</evidence>
<dbReference type="InterPro" id="IPR001387">
    <property type="entry name" value="Cro/C1-type_HTH"/>
</dbReference>
<reference evidence="2 5" key="2">
    <citation type="submission" date="2019-10" db="EMBL/GenBank/DDBJ databases">
        <title>Evolutionary dynamics of vancomycin-resistant Enterococcus faecium during gastrointestinal tract colonization and bloodstream infection in immunocompromised pediatric patients.</title>
        <authorList>
            <person name="Chilambi G.S."/>
            <person name="Nordstrom H.R."/>
            <person name="Evans D.R."/>
            <person name="Ferrolino J."/>
            <person name="Hayden R.T."/>
            <person name="Maron G.M."/>
            <person name="Vo A.N."/>
            <person name="Gilmore M.S."/>
            <person name="Wolf J."/>
            <person name="Rosch J.W."/>
            <person name="Van Tyne D."/>
        </authorList>
    </citation>
    <scope>NUCLEOTIDE SEQUENCE [LARGE SCALE GENOMIC DNA]</scope>
    <source>
        <strain evidence="2 5">VRECG27</strain>
    </source>
</reference>
<dbReference type="NCBIfam" id="NF041493">
    <property type="entry name" value="MobT"/>
    <property type="match status" value="1"/>
</dbReference>
<organism evidence="2 5">
    <name type="scientific">Enterococcus faecium</name>
    <name type="common">Streptococcus faecium</name>
    <dbReference type="NCBI Taxonomy" id="1352"/>
    <lineage>
        <taxon>Bacteria</taxon>
        <taxon>Bacillati</taxon>
        <taxon>Bacillota</taxon>
        <taxon>Bacilli</taxon>
        <taxon>Lactobacillales</taxon>
        <taxon>Enterococcaceae</taxon>
        <taxon>Enterococcus</taxon>
    </lineage>
</organism>
<evidence type="ECO:0000259" key="1">
    <source>
        <dbReference type="PROSITE" id="PS50943"/>
    </source>
</evidence>
<dbReference type="Pfam" id="PF02486">
    <property type="entry name" value="Rep_trans"/>
    <property type="match status" value="1"/>
</dbReference>
<dbReference type="InterPro" id="IPR010982">
    <property type="entry name" value="Lambda_DNA-bd_dom_sf"/>
</dbReference>
<reference evidence="3 4" key="1">
    <citation type="submission" date="2017-02" db="EMBL/GenBank/DDBJ databases">
        <title>Clonality and virulence of isolates of VRE in Hematopoietic Stem Cell Transplanted (HSCT) patients.</title>
        <authorList>
            <person name="Marchi A.P."/>
            <person name="Martins R.C."/>
            <person name="Marie S.K."/>
            <person name="Levin A.S."/>
            <person name="Costa S.F."/>
        </authorList>
    </citation>
    <scope>NUCLEOTIDE SEQUENCE [LARGE SCALE GENOMIC DNA]</scope>
    <source>
        <strain evidence="3 4">LIM1759</strain>
    </source>
</reference>
<evidence type="ECO:0000313" key="5">
    <source>
        <dbReference type="Proteomes" id="UP000469871"/>
    </source>
</evidence>
<dbReference type="STRING" id="1352.AL014_12915"/>
<dbReference type="EMBL" id="WEFP01000001">
    <property type="protein sequence ID" value="KAB7577714.1"/>
    <property type="molecule type" value="Genomic_DNA"/>
</dbReference>
<dbReference type="RefSeq" id="WP_002297353.1">
    <property type="nucleotide sequence ID" value="NZ_AP026566.1"/>
</dbReference>
<dbReference type="InterPro" id="IPR040819">
    <property type="entry name" value="Rol_Rep_N"/>
</dbReference>
<evidence type="ECO:0000313" key="2">
    <source>
        <dbReference type="EMBL" id="KAB7577714.1"/>
    </source>
</evidence>
<dbReference type="EMBL" id="MVGJ01000015">
    <property type="protein sequence ID" value="OOL83445.1"/>
    <property type="molecule type" value="Genomic_DNA"/>
</dbReference>